<reference evidence="6 7" key="1">
    <citation type="submission" date="2018-08" db="EMBL/GenBank/DDBJ databases">
        <title>Wenzhouxiangella salilacus sp. nov., a novel bacterium isolated from a saline lake in Xinjiang Province, China.</title>
        <authorList>
            <person name="Han S."/>
        </authorList>
    </citation>
    <scope>NUCLEOTIDE SEQUENCE [LARGE SCALE GENOMIC DNA]</scope>
    <source>
        <strain evidence="6 7">XDB06</strain>
    </source>
</reference>
<dbReference type="Proteomes" id="UP000260351">
    <property type="component" value="Unassembled WGS sequence"/>
</dbReference>
<feature type="domain" description="HTH crp-type" evidence="5">
    <location>
        <begin position="161"/>
        <end position="234"/>
    </location>
</feature>
<evidence type="ECO:0000259" key="4">
    <source>
        <dbReference type="PROSITE" id="PS50042"/>
    </source>
</evidence>
<sequence length="242" mass="26731">MPANNPAIDLDQVRRQCARCDLRELCLPAGLDSADVDRVDQMVADRTSLASGDTLYHAGSPFRALYVIKSGSLKTQAVSEGGELQILGFHLPGEIMGFDALAGERHQCSAEALEASSVCRLPYAELERISASVPGLQRQFMRLVSREMGDDHDHMAMMGRNQAISRLALFLHSMSKRQARLGRSADQLTLTMSRADLANYLGLVLETVSRLFGRLQEMGVIEVRRREVKILDREGLKSIGEC</sequence>
<dbReference type="RefSeq" id="WP_116650157.1">
    <property type="nucleotide sequence ID" value="NZ_QUZK01000023.1"/>
</dbReference>
<evidence type="ECO:0000256" key="2">
    <source>
        <dbReference type="ARBA" id="ARBA00023125"/>
    </source>
</evidence>
<dbReference type="SUPFAM" id="SSF51206">
    <property type="entry name" value="cAMP-binding domain-like"/>
    <property type="match status" value="1"/>
</dbReference>
<keyword evidence="2" id="KW-0238">DNA-binding</keyword>
<feature type="domain" description="Cyclic nucleotide-binding" evidence="4">
    <location>
        <begin position="27"/>
        <end position="121"/>
    </location>
</feature>
<dbReference type="GO" id="GO:0003700">
    <property type="term" value="F:DNA-binding transcription factor activity"/>
    <property type="evidence" value="ECO:0007669"/>
    <property type="project" value="TreeGrafter"/>
</dbReference>
<dbReference type="FunFam" id="1.10.10.10:FF:000028">
    <property type="entry name" value="Fumarate/nitrate reduction transcriptional regulator Fnr"/>
    <property type="match status" value="1"/>
</dbReference>
<dbReference type="SUPFAM" id="SSF46785">
    <property type="entry name" value="Winged helix' DNA-binding domain"/>
    <property type="match status" value="1"/>
</dbReference>
<dbReference type="CDD" id="cd00092">
    <property type="entry name" value="HTH_CRP"/>
    <property type="match status" value="1"/>
</dbReference>
<organism evidence="6 7">
    <name type="scientific">Wenzhouxiangella sediminis</name>
    <dbReference type="NCBI Taxonomy" id="1792836"/>
    <lineage>
        <taxon>Bacteria</taxon>
        <taxon>Pseudomonadati</taxon>
        <taxon>Pseudomonadota</taxon>
        <taxon>Gammaproteobacteria</taxon>
        <taxon>Chromatiales</taxon>
        <taxon>Wenzhouxiangellaceae</taxon>
        <taxon>Wenzhouxiangella</taxon>
    </lineage>
</organism>
<dbReference type="SMART" id="SM00100">
    <property type="entry name" value="cNMP"/>
    <property type="match status" value="1"/>
</dbReference>
<protein>
    <submittedName>
        <fullName evidence="6">Crp/Fnr family transcriptional regulator</fullName>
    </submittedName>
</protein>
<comment type="caution">
    <text evidence="6">The sequence shown here is derived from an EMBL/GenBank/DDBJ whole genome shotgun (WGS) entry which is preliminary data.</text>
</comment>
<evidence type="ECO:0000256" key="3">
    <source>
        <dbReference type="ARBA" id="ARBA00023163"/>
    </source>
</evidence>
<dbReference type="Pfam" id="PF00027">
    <property type="entry name" value="cNMP_binding"/>
    <property type="match status" value="1"/>
</dbReference>
<dbReference type="SMART" id="SM00419">
    <property type="entry name" value="HTH_CRP"/>
    <property type="match status" value="1"/>
</dbReference>
<dbReference type="InterPro" id="IPR000595">
    <property type="entry name" value="cNMP-bd_dom"/>
</dbReference>
<keyword evidence="3" id="KW-0804">Transcription</keyword>
<name>A0A3E1K9Z0_9GAMM</name>
<dbReference type="InterPro" id="IPR014710">
    <property type="entry name" value="RmlC-like_jellyroll"/>
</dbReference>
<dbReference type="EMBL" id="QUZK01000023">
    <property type="protein sequence ID" value="RFF31078.1"/>
    <property type="molecule type" value="Genomic_DNA"/>
</dbReference>
<dbReference type="GO" id="GO:0005829">
    <property type="term" value="C:cytosol"/>
    <property type="evidence" value="ECO:0007669"/>
    <property type="project" value="TreeGrafter"/>
</dbReference>
<dbReference type="PROSITE" id="PS50042">
    <property type="entry name" value="CNMP_BINDING_3"/>
    <property type="match status" value="1"/>
</dbReference>
<evidence type="ECO:0000259" key="5">
    <source>
        <dbReference type="PROSITE" id="PS51063"/>
    </source>
</evidence>
<dbReference type="PRINTS" id="PR00034">
    <property type="entry name" value="HTHCRP"/>
</dbReference>
<keyword evidence="1" id="KW-0805">Transcription regulation</keyword>
<keyword evidence="7" id="KW-1185">Reference proteome</keyword>
<dbReference type="Gene3D" id="1.10.10.10">
    <property type="entry name" value="Winged helix-like DNA-binding domain superfamily/Winged helix DNA-binding domain"/>
    <property type="match status" value="1"/>
</dbReference>
<dbReference type="Gene3D" id="2.60.120.10">
    <property type="entry name" value="Jelly Rolls"/>
    <property type="match status" value="1"/>
</dbReference>
<evidence type="ECO:0000313" key="7">
    <source>
        <dbReference type="Proteomes" id="UP000260351"/>
    </source>
</evidence>
<dbReference type="GO" id="GO:0003677">
    <property type="term" value="F:DNA binding"/>
    <property type="evidence" value="ECO:0007669"/>
    <property type="project" value="UniProtKB-KW"/>
</dbReference>
<dbReference type="InterPro" id="IPR012318">
    <property type="entry name" value="HTH_CRP"/>
</dbReference>
<dbReference type="InterPro" id="IPR050397">
    <property type="entry name" value="Env_Response_Regulators"/>
</dbReference>
<dbReference type="InterPro" id="IPR018490">
    <property type="entry name" value="cNMP-bd_dom_sf"/>
</dbReference>
<evidence type="ECO:0000313" key="6">
    <source>
        <dbReference type="EMBL" id="RFF31078.1"/>
    </source>
</evidence>
<proteinExistence type="predicted"/>
<dbReference type="Pfam" id="PF13545">
    <property type="entry name" value="HTH_Crp_2"/>
    <property type="match status" value="1"/>
</dbReference>
<gene>
    <name evidence="6" type="ORF">DZC52_05670</name>
</gene>
<dbReference type="CDD" id="cd00038">
    <property type="entry name" value="CAP_ED"/>
    <property type="match status" value="1"/>
</dbReference>
<dbReference type="PROSITE" id="PS51063">
    <property type="entry name" value="HTH_CRP_2"/>
    <property type="match status" value="1"/>
</dbReference>
<dbReference type="PANTHER" id="PTHR24567:SF75">
    <property type="entry name" value="FUMARATE AND NITRATE REDUCTION REGULATORY PROTEIN"/>
    <property type="match status" value="1"/>
</dbReference>
<dbReference type="OrthoDB" id="7643467at2"/>
<dbReference type="InterPro" id="IPR036390">
    <property type="entry name" value="WH_DNA-bd_sf"/>
</dbReference>
<dbReference type="InterPro" id="IPR036388">
    <property type="entry name" value="WH-like_DNA-bd_sf"/>
</dbReference>
<accession>A0A3E1K9Z0</accession>
<dbReference type="AlphaFoldDB" id="A0A3E1K9Z0"/>
<evidence type="ECO:0000256" key="1">
    <source>
        <dbReference type="ARBA" id="ARBA00023015"/>
    </source>
</evidence>
<dbReference type="PANTHER" id="PTHR24567">
    <property type="entry name" value="CRP FAMILY TRANSCRIPTIONAL REGULATORY PROTEIN"/>
    <property type="match status" value="1"/>
</dbReference>